<dbReference type="PANTHER" id="PTHR23088">
    <property type="entry name" value="NITRILASE-RELATED"/>
    <property type="match status" value="1"/>
</dbReference>
<dbReference type="PROSITE" id="PS51084">
    <property type="entry name" value="HIT_2"/>
    <property type="match status" value="1"/>
</dbReference>
<dbReference type="Proteomes" id="UP000326759">
    <property type="component" value="Unassembled WGS sequence"/>
</dbReference>
<dbReference type="GO" id="GO:0006139">
    <property type="term" value="P:nucleobase-containing compound metabolic process"/>
    <property type="evidence" value="ECO:0007669"/>
    <property type="project" value="TreeGrafter"/>
</dbReference>
<evidence type="ECO:0000256" key="2">
    <source>
        <dbReference type="PROSITE-ProRule" id="PRU00464"/>
    </source>
</evidence>
<dbReference type="PANTHER" id="PTHR23088:SF27">
    <property type="entry name" value="DEAMINATED GLUTATHIONE AMIDASE"/>
    <property type="match status" value="1"/>
</dbReference>
<gene>
    <name evidence="5" type="primary">nft-1</name>
    <name evidence="5" type="ORF">Anas_03299</name>
</gene>
<dbReference type="SUPFAM" id="SSF56317">
    <property type="entry name" value="Carbon-nitrogen hydrolase"/>
    <property type="match status" value="1"/>
</dbReference>
<feature type="domain" description="HIT" evidence="4">
    <location>
        <begin position="315"/>
        <end position="424"/>
    </location>
</feature>
<dbReference type="EMBL" id="SEYY01000057">
    <property type="protein sequence ID" value="KAB7508114.1"/>
    <property type="molecule type" value="Genomic_DNA"/>
</dbReference>
<evidence type="ECO:0000259" key="3">
    <source>
        <dbReference type="PROSITE" id="PS50263"/>
    </source>
</evidence>
<dbReference type="Gene3D" id="3.60.110.10">
    <property type="entry name" value="Carbon-nitrogen hydrolase"/>
    <property type="match status" value="1"/>
</dbReference>
<proteinExistence type="predicted"/>
<feature type="domain" description="CN hydrolase" evidence="3">
    <location>
        <begin position="26"/>
        <end position="270"/>
    </location>
</feature>
<keyword evidence="1" id="KW-0378">Hydrolase</keyword>
<feature type="short sequence motif" description="Histidine triad motif" evidence="2">
    <location>
        <begin position="404"/>
        <end position="408"/>
    </location>
</feature>
<evidence type="ECO:0000256" key="1">
    <source>
        <dbReference type="ARBA" id="ARBA00022801"/>
    </source>
</evidence>
<evidence type="ECO:0000259" key="4">
    <source>
        <dbReference type="PROSITE" id="PS51084"/>
    </source>
</evidence>
<dbReference type="Pfam" id="PF01230">
    <property type="entry name" value="HIT"/>
    <property type="match status" value="1"/>
</dbReference>
<protein>
    <submittedName>
        <fullName evidence="5">Nitrilase and fragile histidine triad fusion protein NitFhit</fullName>
    </submittedName>
</protein>
<reference evidence="5 6" key="1">
    <citation type="journal article" date="2019" name="PLoS Biol.">
        <title>Sex chromosomes control vertical transmission of feminizing Wolbachia symbionts in an isopod.</title>
        <authorList>
            <person name="Becking T."/>
            <person name="Chebbi M.A."/>
            <person name="Giraud I."/>
            <person name="Moumen B."/>
            <person name="Laverre T."/>
            <person name="Caubet Y."/>
            <person name="Peccoud J."/>
            <person name="Gilbert C."/>
            <person name="Cordaux R."/>
        </authorList>
    </citation>
    <scope>NUCLEOTIDE SEQUENCE [LARGE SCALE GENOMIC DNA]</scope>
    <source>
        <strain evidence="5">ANa2</strain>
        <tissue evidence="5">Whole body excluding digestive tract and cuticle</tissue>
    </source>
</reference>
<dbReference type="SUPFAM" id="SSF54197">
    <property type="entry name" value="HIT-like"/>
    <property type="match status" value="2"/>
</dbReference>
<dbReference type="Pfam" id="PF00795">
    <property type="entry name" value="CN_hydrolase"/>
    <property type="match status" value="1"/>
</dbReference>
<dbReference type="AlphaFoldDB" id="A0A5N5TPL2"/>
<evidence type="ECO:0000313" key="5">
    <source>
        <dbReference type="EMBL" id="KAB7508114.1"/>
    </source>
</evidence>
<accession>A0A5N5TPL2</accession>
<sequence>MIIFLLRSRFKTFLTARKMSHSMPNVSHFIAVAQMTATNNKIQNMKIVSELVSKAASKGAQMIFLPEACDYIGESREETISLAESLSGSTVTSYCDLAKDSNIWLSVGGIHIKIMKEILKANMRKLICFDVHIPEQNVDLRESKYVEEGMHIHKPVSTPCGLVGLGICYDVRFPEFSIIQRQLGAQVLTFPSAFTVPTGLAHWHTLMKARAIVIIYKSNILSAFVVASAQTGRHNSKRSTYGHALIVDPWGTVIAEVSEGTNVAFAEIDLNYSEKLRKEMPVSNHRRKDLYSLAVKPTTPDPMLTDILTFPEPYVIYPFGGVSVPGSCIFLRTTSSIAFVNKKPFTDGHVLVIPQKPVAKFSQVNSREMSDLAQTVSLTLKVMLEKDNHSTVLIAIQDGENLLHVHVHLVPKHEKVFIEGHEEKDPKKWRDENDMEEEAKILRENTIQVTKCIQWLSSNKIPNVPFSGFCVDRFFLLHSVPSDQQLASVLEDSPILGHTYVFPHNRNANFNELTPEEVTELLFSLQEVRKASESFYKSSSATVFMVYSSKGQGVCAHVIPRMKEDLKSNDDIYEMLISHEIDVESKSQQELYQFLNDYFEKK</sequence>
<dbReference type="GO" id="GO:0016811">
    <property type="term" value="F:hydrolase activity, acting on carbon-nitrogen (but not peptide) bonds, in linear amides"/>
    <property type="evidence" value="ECO:0007669"/>
    <property type="project" value="InterPro"/>
</dbReference>
<evidence type="ECO:0000313" key="6">
    <source>
        <dbReference type="Proteomes" id="UP000326759"/>
    </source>
</evidence>
<dbReference type="InterPro" id="IPR011146">
    <property type="entry name" value="HIT-like"/>
</dbReference>
<organism evidence="5 6">
    <name type="scientific">Armadillidium nasatum</name>
    <dbReference type="NCBI Taxonomy" id="96803"/>
    <lineage>
        <taxon>Eukaryota</taxon>
        <taxon>Metazoa</taxon>
        <taxon>Ecdysozoa</taxon>
        <taxon>Arthropoda</taxon>
        <taxon>Crustacea</taxon>
        <taxon>Multicrustacea</taxon>
        <taxon>Malacostraca</taxon>
        <taxon>Eumalacostraca</taxon>
        <taxon>Peracarida</taxon>
        <taxon>Isopoda</taxon>
        <taxon>Oniscidea</taxon>
        <taxon>Crinocheta</taxon>
        <taxon>Armadillidiidae</taxon>
        <taxon>Armadillidium</taxon>
    </lineage>
</organism>
<dbReference type="InterPro" id="IPR036526">
    <property type="entry name" value="C-N_Hydrolase_sf"/>
</dbReference>
<name>A0A5N5TPL2_9CRUS</name>
<dbReference type="InterPro" id="IPR003010">
    <property type="entry name" value="C-N_Hydrolase"/>
</dbReference>
<dbReference type="OrthoDB" id="680339at2759"/>
<comment type="caution">
    <text evidence="5">The sequence shown here is derived from an EMBL/GenBank/DDBJ whole genome shotgun (WGS) entry which is preliminary data.</text>
</comment>
<keyword evidence="6" id="KW-1185">Reference proteome</keyword>
<dbReference type="GO" id="GO:0047710">
    <property type="term" value="F:bis(5'-adenosyl)-triphosphatase activity"/>
    <property type="evidence" value="ECO:0007669"/>
    <property type="project" value="TreeGrafter"/>
</dbReference>
<dbReference type="InterPro" id="IPR036265">
    <property type="entry name" value="HIT-like_sf"/>
</dbReference>
<dbReference type="InterPro" id="IPR045254">
    <property type="entry name" value="Nit1/2_C-N_Hydrolase"/>
</dbReference>
<dbReference type="PROSITE" id="PS01227">
    <property type="entry name" value="UPF0012"/>
    <property type="match status" value="1"/>
</dbReference>
<dbReference type="InterPro" id="IPR001110">
    <property type="entry name" value="UPF0012_CS"/>
</dbReference>
<dbReference type="PROSITE" id="PS50263">
    <property type="entry name" value="CN_HYDROLASE"/>
    <property type="match status" value="1"/>
</dbReference>
<dbReference type="CDD" id="cd07572">
    <property type="entry name" value="nit"/>
    <property type="match status" value="1"/>
</dbReference>
<dbReference type="Gene3D" id="3.30.428.10">
    <property type="entry name" value="HIT-like"/>
    <property type="match status" value="2"/>
</dbReference>